<evidence type="ECO:0000256" key="1">
    <source>
        <dbReference type="SAM" id="SignalP"/>
    </source>
</evidence>
<proteinExistence type="predicted"/>
<dbReference type="InterPro" id="IPR056283">
    <property type="entry name" value="CdsD_C"/>
</dbReference>
<reference evidence="3" key="1">
    <citation type="journal article" date="2023" name="Int. J. Syst. Evol. Microbiol.">
        <title>&lt;i&gt;Shewanella septentrionalis&lt;/i&gt; sp. nov. and &lt;i&gt;Shewanella holmiensis&lt;/i&gt; sp. nov., isolated from Baltic Sea water and sediments.</title>
        <authorList>
            <person name="Martin-Rodriguez A.J."/>
            <person name="Thorell K."/>
            <person name="Joffre E."/>
            <person name="Jensie-Markopoulos S."/>
            <person name="Moore E.R.B."/>
            <person name="Sjoling A."/>
        </authorList>
    </citation>
    <scope>NUCLEOTIDE SEQUENCE</scope>
    <source>
        <strain evidence="3">SP1W3</strain>
    </source>
</reference>
<accession>A0A9X3B1M9</accession>
<name>A0A9X3B1M9_9GAMM</name>
<sequence length="106" mass="11186">MFLNKSYIISALLLVCSPIASAESLRDPTLPGKGFAVVGHASQAQDQAMVLNSIVSSGNTAYAVINNKILSVGDSIEGLSIVKITPTYVSLSDGRKMALFQAITER</sequence>
<keyword evidence="1" id="KW-0732">Signal</keyword>
<evidence type="ECO:0000313" key="4">
    <source>
        <dbReference type="Proteomes" id="UP001155604"/>
    </source>
</evidence>
<protein>
    <submittedName>
        <fullName evidence="3">MSHA biogenesis protein MshK</fullName>
    </submittedName>
</protein>
<dbReference type="EMBL" id="JAMTCC010000020">
    <property type="protein sequence ID" value="MCT7946248.1"/>
    <property type="molecule type" value="Genomic_DNA"/>
</dbReference>
<evidence type="ECO:0000313" key="3">
    <source>
        <dbReference type="EMBL" id="MCT7946248.1"/>
    </source>
</evidence>
<feature type="domain" description="CdsD C-terminal" evidence="2">
    <location>
        <begin position="56"/>
        <end position="96"/>
    </location>
</feature>
<feature type="chain" id="PRO_5040718542" evidence="1">
    <location>
        <begin position="23"/>
        <end position="106"/>
    </location>
</feature>
<evidence type="ECO:0000259" key="2">
    <source>
        <dbReference type="Pfam" id="PF23862"/>
    </source>
</evidence>
<dbReference type="RefSeq" id="WP_261272934.1">
    <property type="nucleotide sequence ID" value="NZ_JAMTCC010000020.1"/>
</dbReference>
<dbReference type="Pfam" id="PF23862">
    <property type="entry name" value="CdsD_C"/>
    <property type="match status" value="1"/>
</dbReference>
<gene>
    <name evidence="3" type="ORF">NE536_12875</name>
</gene>
<comment type="caution">
    <text evidence="3">The sequence shown here is derived from an EMBL/GenBank/DDBJ whole genome shotgun (WGS) entry which is preliminary data.</text>
</comment>
<organism evidence="3 4">
    <name type="scientific">Shewanella septentrionalis</name>
    <dbReference type="NCBI Taxonomy" id="2952223"/>
    <lineage>
        <taxon>Bacteria</taxon>
        <taxon>Pseudomonadati</taxon>
        <taxon>Pseudomonadota</taxon>
        <taxon>Gammaproteobacteria</taxon>
        <taxon>Alteromonadales</taxon>
        <taxon>Shewanellaceae</taxon>
        <taxon>Shewanella</taxon>
    </lineage>
</organism>
<feature type="signal peptide" evidence="1">
    <location>
        <begin position="1"/>
        <end position="22"/>
    </location>
</feature>
<dbReference type="Proteomes" id="UP001155604">
    <property type="component" value="Unassembled WGS sequence"/>
</dbReference>
<dbReference type="AlphaFoldDB" id="A0A9X3B1M9"/>
<keyword evidence="4" id="KW-1185">Reference proteome</keyword>